<gene>
    <name evidence="1" type="ORF">CAUJ_LOCUS7478</name>
</gene>
<evidence type="ECO:0000313" key="2">
    <source>
        <dbReference type="Proteomes" id="UP000835052"/>
    </source>
</evidence>
<dbReference type="Proteomes" id="UP000835052">
    <property type="component" value="Unassembled WGS sequence"/>
</dbReference>
<accession>A0A8S1H768</accession>
<organism evidence="1 2">
    <name type="scientific">Caenorhabditis auriculariae</name>
    <dbReference type="NCBI Taxonomy" id="2777116"/>
    <lineage>
        <taxon>Eukaryota</taxon>
        <taxon>Metazoa</taxon>
        <taxon>Ecdysozoa</taxon>
        <taxon>Nematoda</taxon>
        <taxon>Chromadorea</taxon>
        <taxon>Rhabditida</taxon>
        <taxon>Rhabditina</taxon>
        <taxon>Rhabditomorpha</taxon>
        <taxon>Rhabditoidea</taxon>
        <taxon>Rhabditidae</taxon>
        <taxon>Peloderinae</taxon>
        <taxon>Caenorhabditis</taxon>
    </lineage>
</organism>
<keyword evidence="2" id="KW-1185">Reference proteome</keyword>
<dbReference type="AlphaFoldDB" id="A0A8S1H768"/>
<name>A0A8S1H768_9PELO</name>
<comment type="caution">
    <text evidence="1">The sequence shown here is derived from an EMBL/GenBank/DDBJ whole genome shotgun (WGS) entry which is preliminary data.</text>
</comment>
<sequence length="232" mass="27184">MGNCCSICRKKKKKEEIPEYKTVESYALPSIRVCLPEMTKSQEKKNKKKKVVEEHPYIFHFCPAIPEAKRDLPKIEVYTQYKSREAALKDKEAKKERNKRMMGAIEIEEKVDPQTEDKLPDTIEVGDQLHNNTLSIYLQGQFTFIHNILRNPIKITKHGKLIGHIQLHKYKKLLPTYEDDEKSQKELEATTSKKLKVKNWKPELKVGNLQSGRYLDHKIWLTFIPKPRPGMD</sequence>
<protein>
    <submittedName>
        <fullName evidence="1">Uncharacterized protein</fullName>
    </submittedName>
</protein>
<dbReference type="EMBL" id="CAJGYM010000022">
    <property type="protein sequence ID" value="CAD6191559.1"/>
    <property type="molecule type" value="Genomic_DNA"/>
</dbReference>
<reference evidence="1" key="1">
    <citation type="submission" date="2020-10" db="EMBL/GenBank/DDBJ databases">
        <authorList>
            <person name="Kikuchi T."/>
        </authorList>
    </citation>
    <scope>NUCLEOTIDE SEQUENCE</scope>
    <source>
        <strain evidence="1">NKZ352</strain>
    </source>
</reference>
<proteinExistence type="predicted"/>
<evidence type="ECO:0000313" key="1">
    <source>
        <dbReference type="EMBL" id="CAD6191559.1"/>
    </source>
</evidence>